<keyword evidence="6" id="KW-0479">Metal-binding</keyword>
<comment type="similarity">
    <text evidence="3">Belongs to the SINA (Seven in absentia) family.</text>
</comment>
<comment type="pathway">
    <text evidence="2">Protein modification; protein ubiquitination.</text>
</comment>
<feature type="compositionally biased region" description="Polar residues" evidence="11">
    <location>
        <begin position="128"/>
        <end position="142"/>
    </location>
</feature>
<dbReference type="Gene3D" id="2.60.210.10">
    <property type="entry name" value="Apoptosis, Tumor Necrosis Factor Receptor Associated Protein 2, Chain A"/>
    <property type="match status" value="1"/>
</dbReference>
<evidence type="ECO:0000256" key="4">
    <source>
        <dbReference type="ARBA" id="ARBA00012483"/>
    </source>
</evidence>
<evidence type="ECO:0000256" key="2">
    <source>
        <dbReference type="ARBA" id="ARBA00004906"/>
    </source>
</evidence>
<evidence type="ECO:0000256" key="10">
    <source>
        <dbReference type="PROSITE-ProRule" id="PRU00455"/>
    </source>
</evidence>
<feature type="domain" description="SIAH-type" evidence="13">
    <location>
        <begin position="233"/>
        <end position="293"/>
    </location>
</feature>
<evidence type="ECO:0000256" key="3">
    <source>
        <dbReference type="ARBA" id="ARBA00009119"/>
    </source>
</evidence>
<dbReference type="Proteomes" id="UP001374535">
    <property type="component" value="Chromosome 11"/>
</dbReference>
<dbReference type="InterPro" id="IPR052088">
    <property type="entry name" value="E3_ubiquitin-ligase_SINA"/>
</dbReference>
<evidence type="ECO:0000256" key="6">
    <source>
        <dbReference type="ARBA" id="ARBA00022723"/>
    </source>
</evidence>
<gene>
    <name evidence="14" type="ORF">V8G54_036667</name>
</gene>
<dbReference type="FunFam" id="3.30.40.10:FF:000041">
    <property type="entry name" value="E3 ubiquitin-protein ligase SINAT3"/>
    <property type="match status" value="1"/>
</dbReference>
<sequence>MSRITVGSNSELSKLPYPAILIWVLSPNLHSRHPQPRQGREKRKEPVLPQKGVWFCRSPPFGSIHDHHPHLPSPLLLLLLFFFLSKIFRDMGFGESMEMDSIDCVSFSDGMDEDEIQHHTLHPHNHSEFSSNKPRNGGANSNNVMGATAISPATSVHELLECPVCTNSMYPPIHQVSSCTHFHLICVFIGIEFILSIALAFSRGLGKFWIWFWRFRQELGDIRCLALEKVAESLELPCKYYSLGCPEIFPYYSKLKHETVCNFRPYNCPYAGSECSVVGDIPFLVAHLRDDHKVDMHTGCTFNHRYVKSNPREVENATWMLTVFHCFGQYFCLHFEAFQLGMAPVYMAFLRFMGDENEARNYSYSLEVGANGRKLIWEGTPRSIRDSHRKVRDSHDGLIIQRNMALFFSGGDKKELKLRVTGRIWKEQQNPDAGVCIPNLCN</sequence>
<dbReference type="FunFam" id="2.60.210.10:FF:000004">
    <property type="entry name" value="E3 ubiquitin-protein ligase SINAT5-like"/>
    <property type="match status" value="1"/>
</dbReference>
<keyword evidence="15" id="KW-1185">Reference proteome</keyword>
<keyword evidence="9" id="KW-0862">Zinc</keyword>
<proteinExistence type="inferred from homology"/>
<dbReference type="GO" id="GO:0061630">
    <property type="term" value="F:ubiquitin protein ligase activity"/>
    <property type="evidence" value="ECO:0007669"/>
    <property type="project" value="UniProtKB-EC"/>
</dbReference>
<keyword evidence="7 10" id="KW-0863">Zinc-finger</keyword>
<keyword evidence="12" id="KW-0812">Transmembrane</keyword>
<dbReference type="CDD" id="cd03829">
    <property type="entry name" value="Sina"/>
    <property type="match status" value="1"/>
</dbReference>
<protein>
    <recommendedName>
        <fullName evidence="4">RING-type E3 ubiquitin transferase</fullName>
        <ecNumber evidence="4">2.3.2.27</ecNumber>
    </recommendedName>
</protein>
<evidence type="ECO:0000313" key="15">
    <source>
        <dbReference type="Proteomes" id="UP001374535"/>
    </source>
</evidence>
<dbReference type="SUPFAM" id="SSF49599">
    <property type="entry name" value="TRAF domain-like"/>
    <property type="match status" value="1"/>
</dbReference>
<evidence type="ECO:0000256" key="12">
    <source>
        <dbReference type="SAM" id="Phobius"/>
    </source>
</evidence>
<evidence type="ECO:0000256" key="11">
    <source>
        <dbReference type="SAM" id="MobiDB-lite"/>
    </source>
</evidence>
<reference evidence="14 15" key="1">
    <citation type="journal article" date="2023" name="Life. Sci Alliance">
        <title>Evolutionary insights into 3D genome organization and epigenetic landscape of Vigna mungo.</title>
        <authorList>
            <person name="Junaid A."/>
            <person name="Singh B."/>
            <person name="Bhatia S."/>
        </authorList>
    </citation>
    <scope>NUCLEOTIDE SEQUENCE [LARGE SCALE GENOMIC DNA]</scope>
    <source>
        <strain evidence="14">Urdbean</strain>
    </source>
</reference>
<keyword evidence="8" id="KW-0833">Ubl conjugation pathway</keyword>
<keyword evidence="5" id="KW-0808">Transferase</keyword>
<dbReference type="AlphaFoldDB" id="A0AAQ3RFN6"/>
<feature type="transmembrane region" description="Helical" evidence="12">
    <location>
        <begin position="182"/>
        <end position="201"/>
    </location>
</feature>
<dbReference type="InterPro" id="IPR008974">
    <property type="entry name" value="TRAF-like"/>
</dbReference>
<dbReference type="InterPro" id="IPR013010">
    <property type="entry name" value="Znf_SIAH"/>
</dbReference>
<keyword evidence="12" id="KW-0472">Membrane</keyword>
<dbReference type="InterPro" id="IPR018121">
    <property type="entry name" value="7-in-absentia-prot_TRAF-dom"/>
</dbReference>
<dbReference type="Gene3D" id="3.30.40.10">
    <property type="entry name" value="Zinc/RING finger domain, C3HC4 (zinc finger)"/>
    <property type="match status" value="1"/>
</dbReference>
<evidence type="ECO:0000259" key="13">
    <source>
        <dbReference type="PROSITE" id="PS51081"/>
    </source>
</evidence>
<dbReference type="Pfam" id="PF21361">
    <property type="entry name" value="Sina_ZnF"/>
    <property type="match status" value="1"/>
</dbReference>
<dbReference type="PANTHER" id="PTHR10315:SF80">
    <property type="entry name" value="E3 UBIQUITIN-PROTEIN LIGASE SINAT3"/>
    <property type="match status" value="1"/>
</dbReference>
<feature type="region of interest" description="Disordered" evidence="11">
    <location>
        <begin position="122"/>
        <end position="142"/>
    </location>
</feature>
<evidence type="ECO:0000256" key="8">
    <source>
        <dbReference type="ARBA" id="ARBA00022786"/>
    </source>
</evidence>
<evidence type="ECO:0000256" key="9">
    <source>
        <dbReference type="ARBA" id="ARBA00022833"/>
    </source>
</evidence>
<evidence type="ECO:0000313" key="14">
    <source>
        <dbReference type="EMBL" id="WVY91153.1"/>
    </source>
</evidence>
<dbReference type="PROSITE" id="PS51081">
    <property type="entry name" value="ZF_SIAH"/>
    <property type="match status" value="1"/>
</dbReference>
<keyword evidence="12" id="KW-1133">Transmembrane helix</keyword>
<dbReference type="GO" id="GO:0005737">
    <property type="term" value="C:cytoplasm"/>
    <property type="evidence" value="ECO:0007669"/>
    <property type="project" value="InterPro"/>
</dbReference>
<dbReference type="GO" id="GO:0008270">
    <property type="term" value="F:zinc ion binding"/>
    <property type="evidence" value="ECO:0007669"/>
    <property type="project" value="UniProtKB-KW"/>
</dbReference>
<evidence type="ECO:0000256" key="5">
    <source>
        <dbReference type="ARBA" id="ARBA00022679"/>
    </source>
</evidence>
<accession>A0AAQ3RFN6</accession>
<organism evidence="14 15">
    <name type="scientific">Vigna mungo</name>
    <name type="common">Black gram</name>
    <name type="synonym">Phaseolus mungo</name>
    <dbReference type="NCBI Taxonomy" id="3915"/>
    <lineage>
        <taxon>Eukaryota</taxon>
        <taxon>Viridiplantae</taxon>
        <taxon>Streptophyta</taxon>
        <taxon>Embryophyta</taxon>
        <taxon>Tracheophyta</taxon>
        <taxon>Spermatophyta</taxon>
        <taxon>Magnoliopsida</taxon>
        <taxon>eudicotyledons</taxon>
        <taxon>Gunneridae</taxon>
        <taxon>Pentapetalae</taxon>
        <taxon>rosids</taxon>
        <taxon>fabids</taxon>
        <taxon>Fabales</taxon>
        <taxon>Fabaceae</taxon>
        <taxon>Papilionoideae</taxon>
        <taxon>50 kb inversion clade</taxon>
        <taxon>NPAAA clade</taxon>
        <taxon>indigoferoid/millettioid clade</taxon>
        <taxon>Phaseoleae</taxon>
        <taxon>Vigna</taxon>
    </lineage>
</organism>
<name>A0AAQ3RFN6_VIGMU</name>
<comment type="catalytic activity">
    <reaction evidence="1">
        <text>S-ubiquitinyl-[E2 ubiquitin-conjugating enzyme]-L-cysteine + [acceptor protein]-L-lysine = [E2 ubiquitin-conjugating enzyme]-L-cysteine + N(6)-ubiquitinyl-[acceptor protein]-L-lysine.</text>
        <dbReference type="EC" id="2.3.2.27"/>
    </reaction>
</comment>
<dbReference type="InterPro" id="IPR013083">
    <property type="entry name" value="Znf_RING/FYVE/PHD"/>
</dbReference>
<evidence type="ECO:0000256" key="1">
    <source>
        <dbReference type="ARBA" id="ARBA00000900"/>
    </source>
</evidence>
<dbReference type="PANTHER" id="PTHR10315">
    <property type="entry name" value="E3 UBIQUITIN PROTEIN LIGASE SIAH"/>
    <property type="match status" value="1"/>
</dbReference>
<evidence type="ECO:0000256" key="7">
    <source>
        <dbReference type="ARBA" id="ARBA00022771"/>
    </source>
</evidence>
<dbReference type="EC" id="2.3.2.27" evidence="4"/>
<dbReference type="GO" id="GO:0006511">
    <property type="term" value="P:ubiquitin-dependent protein catabolic process"/>
    <property type="evidence" value="ECO:0007669"/>
    <property type="project" value="InterPro"/>
</dbReference>
<dbReference type="Pfam" id="PF03145">
    <property type="entry name" value="Sina_TRAF"/>
    <property type="match status" value="1"/>
</dbReference>
<dbReference type="EMBL" id="CP144690">
    <property type="protein sequence ID" value="WVY91153.1"/>
    <property type="molecule type" value="Genomic_DNA"/>
</dbReference>